<reference evidence="2" key="1">
    <citation type="submission" date="2018-02" db="EMBL/GenBank/DDBJ databases">
        <authorList>
            <person name="Vasarhelyi B.M."/>
            <person name="Deshmukh S."/>
            <person name="Balint B."/>
            <person name="Kukolya J."/>
        </authorList>
    </citation>
    <scope>NUCLEOTIDE SEQUENCE</scope>
    <source>
        <strain evidence="2">KB22</strain>
    </source>
</reference>
<feature type="transmembrane region" description="Helical" evidence="1">
    <location>
        <begin position="35"/>
        <end position="51"/>
    </location>
</feature>
<keyword evidence="1" id="KW-1133">Transmembrane helix</keyword>
<keyword evidence="1" id="KW-0812">Transmembrane</keyword>
<sequence length="181" mass="21396">MQITFKLDETNYLHHQLFFASQSPTIRKRRFRAKFVFPIVYVLLGIFLYFFKAPVMGYIFGGIGILWFFLYPIYEKGAYIKSYKKFIRENFQNTVDKAITLQIEDNYFILKDDGNEAKINLSELQEIAEIPGEILIKIGNGNSIIIPKNQVAELTNLENRLEEIAERLQIDYLDYSQWTWK</sequence>
<accession>A0A928UX07</accession>
<name>A0A928UX07_9SPHI</name>
<organism evidence="2 3">
    <name type="scientific">Sphingobacterium hungaricum</name>
    <dbReference type="NCBI Taxonomy" id="2082723"/>
    <lineage>
        <taxon>Bacteria</taxon>
        <taxon>Pseudomonadati</taxon>
        <taxon>Bacteroidota</taxon>
        <taxon>Sphingobacteriia</taxon>
        <taxon>Sphingobacteriales</taxon>
        <taxon>Sphingobacteriaceae</taxon>
        <taxon>Sphingobacterium</taxon>
    </lineage>
</organism>
<dbReference type="AlphaFoldDB" id="A0A928UX07"/>
<gene>
    <name evidence="2" type="ORF">C4F49_05085</name>
</gene>
<protein>
    <recommendedName>
        <fullName evidence="4">YcxB-like protein</fullName>
    </recommendedName>
</protein>
<comment type="caution">
    <text evidence="2">The sequence shown here is derived from an EMBL/GenBank/DDBJ whole genome shotgun (WGS) entry which is preliminary data.</text>
</comment>
<proteinExistence type="predicted"/>
<feature type="transmembrane region" description="Helical" evidence="1">
    <location>
        <begin position="57"/>
        <end position="74"/>
    </location>
</feature>
<dbReference type="EMBL" id="PRDK01000003">
    <property type="protein sequence ID" value="MBE8713046.1"/>
    <property type="molecule type" value="Genomic_DNA"/>
</dbReference>
<dbReference type="Proteomes" id="UP000616201">
    <property type="component" value="Unassembled WGS sequence"/>
</dbReference>
<keyword evidence="3" id="KW-1185">Reference proteome</keyword>
<keyword evidence="1" id="KW-0472">Membrane</keyword>
<evidence type="ECO:0000313" key="2">
    <source>
        <dbReference type="EMBL" id="MBE8713046.1"/>
    </source>
</evidence>
<evidence type="ECO:0000256" key="1">
    <source>
        <dbReference type="SAM" id="Phobius"/>
    </source>
</evidence>
<evidence type="ECO:0008006" key="4">
    <source>
        <dbReference type="Google" id="ProtNLM"/>
    </source>
</evidence>
<evidence type="ECO:0000313" key="3">
    <source>
        <dbReference type="Proteomes" id="UP000616201"/>
    </source>
</evidence>
<dbReference type="RefSeq" id="WP_196935688.1">
    <property type="nucleotide sequence ID" value="NZ_MU158698.1"/>
</dbReference>